<keyword evidence="1" id="KW-0472">Membrane</keyword>
<evidence type="ECO:0000313" key="2">
    <source>
        <dbReference type="EMBL" id="GKV13188.1"/>
    </source>
</evidence>
<accession>A0AAV5JPB9</accession>
<sequence length="48" mass="5093">MLVSVEGVISLVVILGSIACYIATLLRFLIIRLAGIAVFFLANIPSTT</sequence>
<name>A0AAV5JPB9_9ROSI</name>
<keyword evidence="1" id="KW-0812">Transmembrane</keyword>
<dbReference type="EMBL" id="BPVZ01000038">
    <property type="protein sequence ID" value="GKV13188.1"/>
    <property type="molecule type" value="Genomic_DNA"/>
</dbReference>
<keyword evidence="3" id="KW-1185">Reference proteome</keyword>
<protein>
    <submittedName>
        <fullName evidence="2">Uncharacterized protein</fullName>
    </submittedName>
</protein>
<dbReference type="AlphaFoldDB" id="A0AAV5JPB9"/>
<dbReference type="Proteomes" id="UP001054252">
    <property type="component" value="Unassembled WGS sequence"/>
</dbReference>
<comment type="caution">
    <text evidence="2">The sequence shown here is derived from an EMBL/GenBank/DDBJ whole genome shotgun (WGS) entry which is preliminary data.</text>
</comment>
<keyword evidence="1" id="KW-1133">Transmembrane helix</keyword>
<evidence type="ECO:0000313" key="3">
    <source>
        <dbReference type="Proteomes" id="UP001054252"/>
    </source>
</evidence>
<proteinExistence type="predicted"/>
<organism evidence="2 3">
    <name type="scientific">Rubroshorea leprosula</name>
    <dbReference type="NCBI Taxonomy" id="152421"/>
    <lineage>
        <taxon>Eukaryota</taxon>
        <taxon>Viridiplantae</taxon>
        <taxon>Streptophyta</taxon>
        <taxon>Embryophyta</taxon>
        <taxon>Tracheophyta</taxon>
        <taxon>Spermatophyta</taxon>
        <taxon>Magnoliopsida</taxon>
        <taxon>eudicotyledons</taxon>
        <taxon>Gunneridae</taxon>
        <taxon>Pentapetalae</taxon>
        <taxon>rosids</taxon>
        <taxon>malvids</taxon>
        <taxon>Malvales</taxon>
        <taxon>Dipterocarpaceae</taxon>
        <taxon>Rubroshorea</taxon>
    </lineage>
</organism>
<evidence type="ECO:0000256" key="1">
    <source>
        <dbReference type="SAM" id="Phobius"/>
    </source>
</evidence>
<reference evidence="2 3" key="1">
    <citation type="journal article" date="2021" name="Commun. Biol.">
        <title>The genome of Shorea leprosula (Dipterocarpaceae) highlights the ecological relevance of drought in aseasonal tropical rainforests.</title>
        <authorList>
            <person name="Ng K.K.S."/>
            <person name="Kobayashi M.J."/>
            <person name="Fawcett J.A."/>
            <person name="Hatakeyama M."/>
            <person name="Paape T."/>
            <person name="Ng C.H."/>
            <person name="Ang C.C."/>
            <person name="Tnah L.H."/>
            <person name="Lee C.T."/>
            <person name="Nishiyama T."/>
            <person name="Sese J."/>
            <person name="O'Brien M.J."/>
            <person name="Copetti D."/>
            <person name="Mohd Noor M.I."/>
            <person name="Ong R.C."/>
            <person name="Putra M."/>
            <person name="Sireger I.Z."/>
            <person name="Indrioko S."/>
            <person name="Kosugi Y."/>
            <person name="Izuno A."/>
            <person name="Isagi Y."/>
            <person name="Lee S.L."/>
            <person name="Shimizu K.K."/>
        </authorList>
    </citation>
    <scope>NUCLEOTIDE SEQUENCE [LARGE SCALE GENOMIC DNA]</scope>
    <source>
        <strain evidence="2">214</strain>
    </source>
</reference>
<feature type="transmembrane region" description="Helical" evidence="1">
    <location>
        <begin position="12"/>
        <end position="42"/>
    </location>
</feature>
<gene>
    <name evidence="2" type="ORF">SLEP1_g24239</name>
</gene>